<dbReference type="Pfam" id="PF00392">
    <property type="entry name" value="GntR"/>
    <property type="match status" value="1"/>
</dbReference>
<proteinExistence type="predicted"/>
<dbReference type="Pfam" id="PF07729">
    <property type="entry name" value="FCD"/>
    <property type="match status" value="1"/>
</dbReference>
<keyword evidence="3" id="KW-0804">Transcription</keyword>
<evidence type="ECO:0000256" key="2">
    <source>
        <dbReference type="ARBA" id="ARBA00023125"/>
    </source>
</evidence>
<evidence type="ECO:0000313" key="5">
    <source>
        <dbReference type="EMBL" id="MBE3637798.1"/>
    </source>
</evidence>
<keyword evidence="1" id="KW-0805">Transcription regulation</keyword>
<dbReference type="PANTHER" id="PTHR43537">
    <property type="entry name" value="TRANSCRIPTIONAL REGULATOR, GNTR FAMILY"/>
    <property type="match status" value="1"/>
</dbReference>
<dbReference type="SUPFAM" id="SSF48008">
    <property type="entry name" value="GntR ligand-binding domain-like"/>
    <property type="match status" value="1"/>
</dbReference>
<protein>
    <submittedName>
        <fullName evidence="5">GntR family transcriptional regulator</fullName>
    </submittedName>
</protein>
<dbReference type="EMBL" id="JACVXA010000012">
    <property type="protein sequence ID" value="MBE3637798.1"/>
    <property type="molecule type" value="Genomic_DNA"/>
</dbReference>
<reference evidence="5" key="1">
    <citation type="submission" date="2020-09" db="EMBL/GenBank/DDBJ databases">
        <title>A novel bacterium of genus Mangrovicoccus, isolated from South China Sea.</title>
        <authorList>
            <person name="Huang H."/>
            <person name="Mo K."/>
            <person name="Hu Y."/>
        </authorList>
    </citation>
    <scope>NUCLEOTIDE SEQUENCE</scope>
    <source>
        <strain evidence="5">HB182678</strain>
    </source>
</reference>
<dbReference type="InterPro" id="IPR036390">
    <property type="entry name" value="WH_DNA-bd_sf"/>
</dbReference>
<sequence length="207" mass="22151">MILSGALRPGTKVPEQALAQQLEVSRTPLREALKALSVEGLVTLMPNRGASVSEVSAAQLDDLLPVMGVLEELGAELLCRALDAAPAEERAAMLAQLEQLHAEILAGHAGRDAARFRKANKAFHEALIEMGGNGALLELYRIALARMHMSRFLAEKSEADWNAAMQDHEAIMAALRAGDGALAGRLLRDHVEQTVRRAVLGAIARPG</sequence>
<dbReference type="PROSITE" id="PS50949">
    <property type="entry name" value="HTH_GNTR"/>
    <property type="match status" value="1"/>
</dbReference>
<dbReference type="Gene3D" id="1.20.120.530">
    <property type="entry name" value="GntR ligand-binding domain-like"/>
    <property type="match status" value="1"/>
</dbReference>
<dbReference type="Gene3D" id="1.10.10.10">
    <property type="entry name" value="Winged helix-like DNA-binding domain superfamily/Winged helix DNA-binding domain"/>
    <property type="match status" value="1"/>
</dbReference>
<dbReference type="InterPro" id="IPR036388">
    <property type="entry name" value="WH-like_DNA-bd_sf"/>
</dbReference>
<comment type="caution">
    <text evidence="5">The sequence shown here is derived from an EMBL/GenBank/DDBJ whole genome shotgun (WGS) entry which is preliminary data.</text>
</comment>
<organism evidence="5 6">
    <name type="scientific">Mangrovicoccus algicola</name>
    <dbReference type="NCBI Taxonomy" id="2771008"/>
    <lineage>
        <taxon>Bacteria</taxon>
        <taxon>Pseudomonadati</taxon>
        <taxon>Pseudomonadota</taxon>
        <taxon>Alphaproteobacteria</taxon>
        <taxon>Rhodobacterales</taxon>
        <taxon>Paracoccaceae</taxon>
        <taxon>Mangrovicoccus</taxon>
    </lineage>
</organism>
<dbReference type="InterPro" id="IPR008920">
    <property type="entry name" value="TF_FadR/GntR_C"/>
</dbReference>
<evidence type="ECO:0000313" key="6">
    <source>
        <dbReference type="Proteomes" id="UP000609121"/>
    </source>
</evidence>
<accession>A0A8J7CZF4</accession>
<keyword evidence="6" id="KW-1185">Reference proteome</keyword>
<dbReference type="GO" id="GO:0003677">
    <property type="term" value="F:DNA binding"/>
    <property type="evidence" value="ECO:0007669"/>
    <property type="project" value="UniProtKB-KW"/>
</dbReference>
<name>A0A8J7CZF4_9RHOB</name>
<dbReference type="InterPro" id="IPR000524">
    <property type="entry name" value="Tscrpt_reg_HTH_GntR"/>
</dbReference>
<dbReference type="Proteomes" id="UP000609121">
    <property type="component" value="Unassembled WGS sequence"/>
</dbReference>
<dbReference type="SMART" id="SM00895">
    <property type="entry name" value="FCD"/>
    <property type="match status" value="1"/>
</dbReference>
<keyword evidence="2" id="KW-0238">DNA-binding</keyword>
<gene>
    <name evidence="5" type="ORF">ICN82_06215</name>
</gene>
<dbReference type="PANTHER" id="PTHR43537:SF50">
    <property type="entry name" value="TRANSCRIPTIONAL REGULATORY PROTEIN"/>
    <property type="match status" value="1"/>
</dbReference>
<feature type="domain" description="HTH gntR-type" evidence="4">
    <location>
        <begin position="1"/>
        <end position="55"/>
    </location>
</feature>
<evidence type="ECO:0000256" key="1">
    <source>
        <dbReference type="ARBA" id="ARBA00023015"/>
    </source>
</evidence>
<dbReference type="AlphaFoldDB" id="A0A8J7CZF4"/>
<dbReference type="InterPro" id="IPR011711">
    <property type="entry name" value="GntR_C"/>
</dbReference>
<dbReference type="PRINTS" id="PR00035">
    <property type="entry name" value="HTHGNTR"/>
</dbReference>
<evidence type="ECO:0000259" key="4">
    <source>
        <dbReference type="PROSITE" id="PS50949"/>
    </source>
</evidence>
<dbReference type="CDD" id="cd07377">
    <property type="entry name" value="WHTH_GntR"/>
    <property type="match status" value="1"/>
</dbReference>
<dbReference type="SUPFAM" id="SSF46785">
    <property type="entry name" value="Winged helix' DNA-binding domain"/>
    <property type="match status" value="1"/>
</dbReference>
<dbReference type="GO" id="GO:0003700">
    <property type="term" value="F:DNA-binding transcription factor activity"/>
    <property type="evidence" value="ECO:0007669"/>
    <property type="project" value="InterPro"/>
</dbReference>
<evidence type="ECO:0000256" key="3">
    <source>
        <dbReference type="ARBA" id="ARBA00023163"/>
    </source>
</evidence>
<dbReference type="SMART" id="SM00345">
    <property type="entry name" value="HTH_GNTR"/>
    <property type="match status" value="1"/>
</dbReference>